<sequence length="206" mass="24323">MKKLFLLINLLIVISCHSQKKNIMRPKIDDKIESLDTILLDHIDKLENYSKKTDSGYIQIMRNQTNISYQFTPNDSLYKIVKIYYLNYMIYNKGLTLNLPWTTFPLGIWYEFDKDGKLVKKINYDEPYKFTFDEVLAFCKAENIKLSKGPVLQGTGFHTTIRRRIEKEKPIWEIQWKKKPDVLETIILDGVSGKVLSKRESQYVNN</sequence>
<dbReference type="PROSITE" id="PS51257">
    <property type="entry name" value="PROKAR_LIPOPROTEIN"/>
    <property type="match status" value="1"/>
</dbReference>
<proteinExistence type="predicted"/>
<evidence type="ECO:0008006" key="3">
    <source>
        <dbReference type="Google" id="ProtNLM"/>
    </source>
</evidence>
<evidence type="ECO:0000313" key="2">
    <source>
        <dbReference type="Proteomes" id="UP001204439"/>
    </source>
</evidence>
<evidence type="ECO:0000313" key="1">
    <source>
        <dbReference type="EMBL" id="MDW8550873.1"/>
    </source>
</evidence>
<organism evidence="1 2">
    <name type="scientific">Epilithonimonas ginsengisoli</name>
    <dbReference type="NCBI Taxonomy" id="1245592"/>
    <lineage>
        <taxon>Bacteria</taxon>
        <taxon>Pseudomonadati</taxon>
        <taxon>Bacteroidota</taxon>
        <taxon>Flavobacteriia</taxon>
        <taxon>Flavobacteriales</taxon>
        <taxon>Weeksellaceae</taxon>
        <taxon>Chryseobacterium group</taxon>
        <taxon>Epilithonimonas</taxon>
    </lineage>
</organism>
<dbReference type="EMBL" id="JAMXLT020000048">
    <property type="protein sequence ID" value="MDW8550873.1"/>
    <property type="molecule type" value="Genomic_DNA"/>
</dbReference>
<name>A0ABU4JMG6_9FLAO</name>
<dbReference type="Proteomes" id="UP001204439">
    <property type="component" value="Unassembled WGS sequence"/>
</dbReference>
<comment type="caution">
    <text evidence="1">The sequence shown here is derived from an EMBL/GenBank/DDBJ whole genome shotgun (WGS) entry which is preliminary data.</text>
</comment>
<dbReference type="RefSeq" id="WP_131797783.1">
    <property type="nucleotide sequence ID" value="NZ_JAMXLT020000048.1"/>
</dbReference>
<protein>
    <recommendedName>
        <fullName evidence="3">PepSY domain-containing protein</fullName>
    </recommendedName>
</protein>
<keyword evidence="2" id="KW-1185">Reference proteome</keyword>
<accession>A0ABU4JMG6</accession>
<reference evidence="1 2" key="1">
    <citation type="submission" date="2023-11" db="EMBL/GenBank/DDBJ databases">
        <title>First isolation, identification, and characterization of non-pathogenic Epilithonimonas ginsengisoli isolated from diseased farmed rainbow trout (Oncorhynchus mykiss) in Chile.</title>
        <authorList>
            <person name="Miranda C.D."/>
            <person name="Irgang R."/>
            <person name="Concha C."/>
            <person name="Rojas R."/>
            <person name="Avendano R."/>
        </authorList>
    </citation>
    <scope>NUCLEOTIDE SEQUENCE [LARGE SCALE GENOMIC DNA]</scope>
    <source>
        <strain evidence="1 2">FP99</strain>
    </source>
</reference>
<gene>
    <name evidence="1" type="ORF">NG800_018240</name>
</gene>